<feature type="transmembrane region" description="Helical" evidence="14">
    <location>
        <begin position="74"/>
        <end position="95"/>
    </location>
</feature>
<evidence type="ECO:0000256" key="4">
    <source>
        <dbReference type="ARBA" id="ARBA00010031"/>
    </source>
</evidence>
<evidence type="ECO:0000256" key="1">
    <source>
        <dbReference type="ARBA" id="ARBA00004141"/>
    </source>
</evidence>
<name>A0AAD9M9C8_9PEZI</name>
<dbReference type="InterPro" id="IPR049326">
    <property type="entry name" value="Rhodopsin_dom_fungi"/>
</dbReference>
<evidence type="ECO:0000259" key="16">
    <source>
        <dbReference type="Pfam" id="PF05730"/>
    </source>
</evidence>
<keyword evidence="10 14" id="KW-0472">Membrane</keyword>
<evidence type="ECO:0000256" key="11">
    <source>
        <dbReference type="ARBA" id="ARBA00023157"/>
    </source>
</evidence>
<feature type="transmembrane region" description="Helical" evidence="14">
    <location>
        <begin position="184"/>
        <end position="208"/>
    </location>
</feature>
<evidence type="ECO:0000256" key="14">
    <source>
        <dbReference type="SAM" id="Phobius"/>
    </source>
</evidence>
<keyword evidence="6" id="KW-0336">GPI-anchor</keyword>
<evidence type="ECO:0000256" key="8">
    <source>
        <dbReference type="ARBA" id="ARBA00022729"/>
    </source>
</evidence>
<feature type="transmembrane region" description="Helical" evidence="14">
    <location>
        <begin position="150"/>
        <end position="172"/>
    </location>
</feature>
<evidence type="ECO:0008006" key="20">
    <source>
        <dbReference type="Google" id="ProtNLM"/>
    </source>
</evidence>
<evidence type="ECO:0000256" key="7">
    <source>
        <dbReference type="ARBA" id="ARBA00022692"/>
    </source>
</evidence>
<keyword evidence="5" id="KW-0964">Secreted</keyword>
<evidence type="ECO:0000256" key="10">
    <source>
        <dbReference type="ARBA" id="ARBA00023136"/>
    </source>
</evidence>
<evidence type="ECO:0000256" key="15">
    <source>
        <dbReference type="SAM" id="SignalP"/>
    </source>
</evidence>
<proteinExistence type="inferred from homology"/>
<feature type="domain" description="CFEM" evidence="16">
    <location>
        <begin position="18"/>
        <end position="63"/>
    </location>
</feature>
<dbReference type="Proteomes" id="UP001232148">
    <property type="component" value="Unassembled WGS sequence"/>
</dbReference>
<comment type="caution">
    <text evidence="18">The sequence shown here is derived from an EMBL/GenBank/DDBJ whole genome shotgun (WGS) entry which is preliminary data.</text>
</comment>
<feature type="transmembrane region" description="Helical" evidence="14">
    <location>
        <begin position="228"/>
        <end position="251"/>
    </location>
</feature>
<evidence type="ECO:0000256" key="3">
    <source>
        <dbReference type="ARBA" id="ARBA00004613"/>
    </source>
</evidence>
<organism evidence="18 19">
    <name type="scientific">Colletotrichum zoysiae</name>
    <dbReference type="NCBI Taxonomy" id="1216348"/>
    <lineage>
        <taxon>Eukaryota</taxon>
        <taxon>Fungi</taxon>
        <taxon>Dikarya</taxon>
        <taxon>Ascomycota</taxon>
        <taxon>Pezizomycotina</taxon>
        <taxon>Sordariomycetes</taxon>
        <taxon>Hypocreomycetidae</taxon>
        <taxon>Glomerellales</taxon>
        <taxon>Glomerellaceae</taxon>
        <taxon>Colletotrichum</taxon>
        <taxon>Colletotrichum graminicola species complex</taxon>
    </lineage>
</organism>
<dbReference type="InterPro" id="IPR052337">
    <property type="entry name" value="SAT4-like"/>
</dbReference>
<comment type="subcellular location">
    <subcellularLocation>
        <location evidence="2">Membrane</location>
        <topology evidence="2">Lipid-anchor</topology>
        <topology evidence="2">GPI-anchor</topology>
    </subcellularLocation>
    <subcellularLocation>
        <location evidence="1">Membrane</location>
        <topology evidence="1">Multi-pass membrane protein</topology>
    </subcellularLocation>
    <subcellularLocation>
        <location evidence="3">Secreted</location>
    </subcellularLocation>
</comment>
<evidence type="ECO:0000256" key="12">
    <source>
        <dbReference type="ARBA" id="ARBA00023288"/>
    </source>
</evidence>
<feature type="domain" description="Rhodopsin" evidence="17">
    <location>
        <begin position="91"/>
        <end position="328"/>
    </location>
</feature>
<sequence>MKLWLILYFLKLKIALGGCSLAGLADCLCPNTTLRAYLSQCVQESCSYEDQVASLEASQDLCHGYPIPDRQDEIRITGMVLPIVSALVVALRYVSRITVAKRLWWDDWTALMATMSNIATGVICIFYSQMGFGRHFWDIDARNGKTILQLLYVTQMLYIITLFCAKVSLSAFYCRVFVNKRLLYINYVFILLYVVKFVLFTFLVMFQCLPVQAIWDRSIDGRCLNTSIISYTGSAITIVEDIVLIIIPIPELLKLQLKPRKKLALIFMFCLGLFATITSIIRLQYLVLFSHTYDPTWDNSSVVVWSSIEVNVAILCGSFPALLPLLKKIGNHLNGSTTTPQSYKRYHISRNSPALRNNNVKDQTHGSGVALRQDPRLRNQVEVIQLQNDTKPNYIISSRSDSEA</sequence>
<keyword evidence="19" id="KW-1185">Reference proteome</keyword>
<keyword evidence="8 15" id="KW-0732">Signal</keyword>
<evidence type="ECO:0000256" key="2">
    <source>
        <dbReference type="ARBA" id="ARBA00004589"/>
    </source>
</evidence>
<dbReference type="PANTHER" id="PTHR33048:SF47">
    <property type="entry name" value="INTEGRAL MEMBRANE PROTEIN-RELATED"/>
    <property type="match status" value="1"/>
</dbReference>
<reference evidence="18" key="1">
    <citation type="submission" date="2021-06" db="EMBL/GenBank/DDBJ databases">
        <title>Comparative genomics, transcriptomics and evolutionary studies reveal genomic signatures of adaptation to plant cell wall in hemibiotrophic fungi.</title>
        <authorList>
            <consortium name="DOE Joint Genome Institute"/>
            <person name="Baroncelli R."/>
            <person name="Diaz J.F."/>
            <person name="Benocci T."/>
            <person name="Peng M."/>
            <person name="Battaglia E."/>
            <person name="Haridas S."/>
            <person name="Andreopoulos W."/>
            <person name="Labutti K."/>
            <person name="Pangilinan J."/>
            <person name="Floch G.L."/>
            <person name="Makela M.R."/>
            <person name="Henrissat B."/>
            <person name="Grigoriev I.V."/>
            <person name="Crouch J.A."/>
            <person name="De Vries R.P."/>
            <person name="Sukno S.A."/>
            <person name="Thon M.R."/>
        </authorList>
    </citation>
    <scope>NUCLEOTIDE SEQUENCE</scope>
    <source>
        <strain evidence="18">MAFF235873</strain>
    </source>
</reference>
<dbReference type="EMBL" id="MU842819">
    <property type="protein sequence ID" value="KAK2033733.1"/>
    <property type="molecule type" value="Genomic_DNA"/>
</dbReference>
<dbReference type="Pfam" id="PF20684">
    <property type="entry name" value="Fung_rhodopsin"/>
    <property type="match status" value="1"/>
</dbReference>
<comment type="similarity">
    <text evidence="4">Belongs to the RBT5 family.</text>
</comment>
<evidence type="ECO:0000256" key="13">
    <source>
        <dbReference type="ARBA" id="ARBA00038359"/>
    </source>
</evidence>
<dbReference type="GO" id="GO:0098552">
    <property type="term" value="C:side of membrane"/>
    <property type="evidence" value="ECO:0007669"/>
    <property type="project" value="UniProtKB-KW"/>
</dbReference>
<accession>A0AAD9M9C8</accession>
<evidence type="ECO:0000313" key="18">
    <source>
        <dbReference type="EMBL" id="KAK2033733.1"/>
    </source>
</evidence>
<evidence type="ECO:0000259" key="17">
    <source>
        <dbReference type="Pfam" id="PF20684"/>
    </source>
</evidence>
<evidence type="ECO:0000313" key="19">
    <source>
        <dbReference type="Proteomes" id="UP001232148"/>
    </source>
</evidence>
<dbReference type="GO" id="GO:0005576">
    <property type="term" value="C:extracellular region"/>
    <property type="evidence" value="ECO:0007669"/>
    <property type="project" value="UniProtKB-SubCell"/>
</dbReference>
<feature type="transmembrane region" description="Helical" evidence="14">
    <location>
        <begin position="263"/>
        <end position="283"/>
    </location>
</feature>
<dbReference type="InterPro" id="IPR008427">
    <property type="entry name" value="Extracellular_membr_CFEM_dom"/>
</dbReference>
<evidence type="ECO:0000256" key="9">
    <source>
        <dbReference type="ARBA" id="ARBA00022989"/>
    </source>
</evidence>
<keyword evidence="11" id="KW-1015">Disulfide bond</keyword>
<evidence type="ECO:0000256" key="6">
    <source>
        <dbReference type="ARBA" id="ARBA00022622"/>
    </source>
</evidence>
<feature type="signal peptide" evidence="15">
    <location>
        <begin position="1"/>
        <end position="17"/>
    </location>
</feature>
<dbReference type="PANTHER" id="PTHR33048">
    <property type="entry name" value="PTH11-LIKE INTEGRAL MEMBRANE PROTEIN (AFU_ORTHOLOGUE AFUA_5G11245)"/>
    <property type="match status" value="1"/>
</dbReference>
<dbReference type="AlphaFoldDB" id="A0AAD9M9C8"/>
<feature type="transmembrane region" description="Helical" evidence="14">
    <location>
        <begin position="303"/>
        <end position="326"/>
    </location>
</feature>
<keyword evidence="6" id="KW-0325">Glycoprotein</keyword>
<gene>
    <name evidence="18" type="ORF">LX32DRAFT_702450</name>
</gene>
<comment type="similarity">
    <text evidence="13">Belongs to the SAT4 family.</text>
</comment>
<keyword evidence="7 14" id="KW-0812">Transmembrane</keyword>
<protein>
    <recommendedName>
        <fullName evidence="20">Integral membrane protein</fullName>
    </recommendedName>
</protein>
<feature type="transmembrane region" description="Helical" evidence="14">
    <location>
        <begin position="107"/>
        <end position="130"/>
    </location>
</feature>
<dbReference type="Pfam" id="PF05730">
    <property type="entry name" value="CFEM"/>
    <property type="match status" value="1"/>
</dbReference>
<keyword evidence="12" id="KW-0449">Lipoprotein</keyword>
<feature type="chain" id="PRO_5041957711" description="Integral membrane protein" evidence="15">
    <location>
        <begin position="18"/>
        <end position="404"/>
    </location>
</feature>
<evidence type="ECO:0000256" key="5">
    <source>
        <dbReference type="ARBA" id="ARBA00022525"/>
    </source>
</evidence>
<keyword evidence="9 14" id="KW-1133">Transmembrane helix</keyword>